<dbReference type="RefSeq" id="WP_160485795.1">
    <property type="nucleotide sequence ID" value="NZ_WUBR01000002.1"/>
</dbReference>
<dbReference type="GO" id="GO:0051301">
    <property type="term" value="P:cell division"/>
    <property type="evidence" value="ECO:0007669"/>
    <property type="project" value="UniProtKB-KW"/>
</dbReference>
<comment type="caution">
    <text evidence="2">The sequence shown here is derived from an EMBL/GenBank/DDBJ whole genome shotgun (WGS) entry which is preliminary data.</text>
</comment>
<organism evidence="2 3">
    <name type="scientific">Aurantiacibacter rhizosphaerae</name>
    <dbReference type="NCBI Taxonomy" id="2691582"/>
    <lineage>
        <taxon>Bacteria</taxon>
        <taxon>Pseudomonadati</taxon>
        <taxon>Pseudomonadota</taxon>
        <taxon>Alphaproteobacteria</taxon>
        <taxon>Sphingomonadales</taxon>
        <taxon>Erythrobacteraceae</taxon>
        <taxon>Aurantiacibacter</taxon>
    </lineage>
</organism>
<sequence length="121" mass="12635">MSSSNVTLEIAGRRYTIACAPGEEAHVEGLGTSISEKLAQIDSLKSQSAERVLLYASLLLADELHEAKLANETAAPDTDAGTVSHTAANDAQADAHAENLEKMADRLEALANQLESGGTNS</sequence>
<keyword evidence="2" id="KW-0132">Cell division</keyword>
<reference evidence="2 3" key="2">
    <citation type="submission" date="2020-02" db="EMBL/GenBank/DDBJ databases">
        <title>Erythrobacter dongmakensis sp. nov., isolated from a tidal mudflat.</title>
        <authorList>
            <person name="Kim I.S."/>
        </authorList>
    </citation>
    <scope>NUCLEOTIDE SEQUENCE [LARGE SCALE GENOMIC DNA]</scope>
    <source>
        <strain evidence="2 3">GH3-10</strain>
    </source>
</reference>
<dbReference type="SUPFAM" id="SSF102829">
    <property type="entry name" value="Cell division protein ZapA-like"/>
    <property type="match status" value="1"/>
</dbReference>
<reference evidence="2 3" key="1">
    <citation type="submission" date="2019-12" db="EMBL/GenBank/DDBJ databases">
        <authorList>
            <person name="Lee S.D."/>
        </authorList>
    </citation>
    <scope>NUCLEOTIDE SEQUENCE [LARGE SCALE GENOMIC DNA]</scope>
    <source>
        <strain evidence="2 3">GH3-10</strain>
    </source>
</reference>
<evidence type="ECO:0000313" key="2">
    <source>
        <dbReference type="EMBL" id="MWV28171.1"/>
    </source>
</evidence>
<dbReference type="EMBL" id="WUBR01000002">
    <property type="protein sequence ID" value="MWV28171.1"/>
    <property type="molecule type" value="Genomic_DNA"/>
</dbReference>
<proteinExistence type="predicted"/>
<dbReference type="Gene3D" id="3.30.160.880">
    <property type="entry name" value="Cell division protein ZapA protomer, N-terminal domain"/>
    <property type="match status" value="1"/>
</dbReference>
<dbReference type="InterPro" id="IPR007838">
    <property type="entry name" value="Cell_div_ZapA-like"/>
</dbReference>
<keyword evidence="3" id="KW-1185">Reference proteome</keyword>
<protein>
    <submittedName>
        <fullName evidence="2">Cell division protein ZapA</fullName>
    </submittedName>
</protein>
<gene>
    <name evidence="2" type="primary">zapA</name>
    <name evidence="2" type="ORF">GRF63_09660</name>
</gene>
<evidence type="ECO:0000256" key="1">
    <source>
        <dbReference type="SAM" id="MobiDB-lite"/>
    </source>
</evidence>
<dbReference type="InterPro" id="IPR042233">
    <property type="entry name" value="Cell_div_ZapA_N"/>
</dbReference>
<dbReference type="InterPro" id="IPR036192">
    <property type="entry name" value="Cell_div_ZapA-like_sf"/>
</dbReference>
<dbReference type="Pfam" id="PF05164">
    <property type="entry name" value="ZapA"/>
    <property type="match status" value="1"/>
</dbReference>
<evidence type="ECO:0000313" key="3">
    <source>
        <dbReference type="Proteomes" id="UP000461409"/>
    </source>
</evidence>
<dbReference type="Proteomes" id="UP000461409">
    <property type="component" value="Unassembled WGS sequence"/>
</dbReference>
<dbReference type="AlphaFoldDB" id="A0A844XCD7"/>
<keyword evidence="2" id="KW-0131">Cell cycle</keyword>
<name>A0A844XCD7_9SPHN</name>
<accession>A0A844XCD7</accession>
<feature type="region of interest" description="Disordered" evidence="1">
    <location>
        <begin position="72"/>
        <end position="95"/>
    </location>
</feature>